<keyword evidence="9 16" id="KW-0418">Kinase</keyword>
<feature type="transmembrane region" description="Helical" evidence="14">
    <location>
        <begin position="12"/>
        <end position="32"/>
    </location>
</feature>
<dbReference type="EC" id="2.7.13.3" evidence="3"/>
<evidence type="ECO:0000256" key="3">
    <source>
        <dbReference type="ARBA" id="ARBA00012438"/>
    </source>
</evidence>
<dbReference type="GO" id="GO:0071555">
    <property type="term" value="P:cell wall organization"/>
    <property type="evidence" value="ECO:0007669"/>
    <property type="project" value="InterPro"/>
</dbReference>
<keyword evidence="11 14" id="KW-1133">Transmembrane helix</keyword>
<evidence type="ECO:0000256" key="11">
    <source>
        <dbReference type="ARBA" id="ARBA00022989"/>
    </source>
</evidence>
<dbReference type="InterPro" id="IPR004358">
    <property type="entry name" value="Sig_transdc_His_kin-like_C"/>
</dbReference>
<evidence type="ECO:0000256" key="4">
    <source>
        <dbReference type="ARBA" id="ARBA00022475"/>
    </source>
</evidence>
<dbReference type="InterPro" id="IPR011620">
    <property type="entry name" value="Sig_transdc_His_kinase_LytS_TM"/>
</dbReference>
<keyword evidence="6" id="KW-0808">Transferase</keyword>
<sequence>MFELLITMTERIGIIVTIAFIVTRLRFFRTMLSQDKLSSVQRLQAVLVFGVLGIVGTYTGITVSTESLAVNKWMLQVSEDEAIANSRVVGIAMAGLFGGWKIGLGAGLVAGLHRFTLGGFTSLACGLATMLAGILASLFRKKNEQISVSAALILGALAESLQMLIILLLSRPFDQALNLVTFIGVPMIVANGIGCALFLLIIRSVVNEEQKAAAQQAQTSLRIARKTLGYMRQGMKPESAEAVCRILFEEVKASAIAMTDDRVILAHIGIGDDHHAPGRPLQTEVTRHVIEQGDLLIVDRHQIQCQMRDCPLGAAIVGPLKQGGETVGTLKFYFRSKKEITHVTTELMSGLSMLLSYQLEAAQLAEAKELAREAEIKTLQAQIHPHFLFNALNTILSLTRIDAMKARKLLRSLSDYIRQNLTAAAAEKATLQEELQHIRSYMSIEETRFEDKLAIQYEVEESALHAIVPPLTMQPLVENCIRHGFRNKTDDCIIRIRIAGKPSSGVTVSIKDNGEGIPAERLQQLGLQMMESSSGTGLAVFNVNRRLTLMYGASASLKIKSKESEGTEVVFHIPPASSAADDKFK</sequence>
<keyword evidence="8" id="KW-0547">Nucleotide-binding</keyword>
<dbReference type="PROSITE" id="PS50109">
    <property type="entry name" value="HIS_KIN"/>
    <property type="match status" value="1"/>
</dbReference>
<evidence type="ECO:0000313" key="16">
    <source>
        <dbReference type="EMBL" id="ANY75886.1"/>
    </source>
</evidence>
<dbReference type="GO" id="GO:0005886">
    <property type="term" value="C:plasma membrane"/>
    <property type="evidence" value="ECO:0007669"/>
    <property type="project" value="UniProtKB-SubCell"/>
</dbReference>
<feature type="transmembrane region" description="Helical" evidence="14">
    <location>
        <begin position="44"/>
        <end position="63"/>
    </location>
</feature>
<dbReference type="InterPro" id="IPR003018">
    <property type="entry name" value="GAF"/>
</dbReference>
<feature type="transmembrane region" description="Helical" evidence="14">
    <location>
        <begin position="176"/>
        <end position="202"/>
    </location>
</feature>
<feature type="transmembrane region" description="Helical" evidence="14">
    <location>
        <begin position="145"/>
        <end position="169"/>
    </location>
</feature>
<keyword evidence="4" id="KW-1003">Cell membrane</keyword>
<dbReference type="SUPFAM" id="SSF55874">
    <property type="entry name" value="ATPase domain of HSP90 chaperone/DNA topoisomerase II/histidine kinase"/>
    <property type="match status" value="1"/>
</dbReference>
<evidence type="ECO:0000256" key="2">
    <source>
        <dbReference type="ARBA" id="ARBA00004651"/>
    </source>
</evidence>
<evidence type="ECO:0000256" key="14">
    <source>
        <dbReference type="SAM" id="Phobius"/>
    </source>
</evidence>
<accession>A0A1B2E7C4</accession>
<dbReference type="SUPFAM" id="SSF55781">
    <property type="entry name" value="GAF domain-like"/>
    <property type="match status" value="1"/>
</dbReference>
<keyword evidence="5" id="KW-0597">Phosphoprotein</keyword>
<dbReference type="RefSeq" id="WP_099479718.1">
    <property type="nucleotide sequence ID" value="NZ_CP016809.1"/>
</dbReference>
<dbReference type="Pfam" id="PF02518">
    <property type="entry name" value="HATPase_c"/>
    <property type="match status" value="1"/>
</dbReference>
<dbReference type="InterPro" id="IPR029016">
    <property type="entry name" value="GAF-like_dom_sf"/>
</dbReference>
<dbReference type="InterPro" id="IPR010559">
    <property type="entry name" value="Sig_transdc_His_kin_internal"/>
</dbReference>
<dbReference type="EMBL" id="CP016809">
    <property type="protein sequence ID" value="ANY75886.1"/>
    <property type="molecule type" value="Genomic_DNA"/>
</dbReference>
<dbReference type="InterPro" id="IPR005467">
    <property type="entry name" value="His_kinase_dom"/>
</dbReference>
<keyword evidence="13 14" id="KW-0472">Membrane</keyword>
<dbReference type="Pfam" id="PF06580">
    <property type="entry name" value="His_kinase"/>
    <property type="match status" value="1"/>
</dbReference>
<evidence type="ECO:0000256" key="9">
    <source>
        <dbReference type="ARBA" id="ARBA00022777"/>
    </source>
</evidence>
<keyword evidence="12" id="KW-0902">Two-component regulatory system</keyword>
<gene>
    <name evidence="16" type="ORF">BBD41_26760</name>
</gene>
<dbReference type="GO" id="GO:0005524">
    <property type="term" value="F:ATP binding"/>
    <property type="evidence" value="ECO:0007669"/>
    <property type="project" value="UniProtKB-KW"/>
</dbReference>
<dbReference type="SMART" id="SM00387">
    <property type="entry name" value="HATPase_c"/>
    <property type="match status" value="1"/>
</dbReference>
<dbReference type="KEGG" id="pib:BBD41_26760"/>
<comment type="catalytic activity">
    <reaction evidence="1">
        <text>ATP + protein L-histidine = ADP + protein N-phospho-L-histidine.</text>
        <dbReference type="EC" id="2.7.13.3"/>
    </reaction>
</comment>
<protein>
    <recommendedName>
        <fullName evidence="3">histidine kinase</fullName>
        <ecNumber evidence="3">2.7.13.3</ecNumber>
    </recommendedName>
</protein>
<organism evidence="16">
    <name type="scientific">Paenibacillus ihbetae</name>
    <dbReference type="NCBI Taxonomy" id="1870820"/>
    <lineage>
        <taxon>Bacteria</taxon>
        <taxon>Bacillati</taxon>
        <taxon>Bacillota</taxon>
        <taxon>Bacilli</taxon>
        <taxon>Bacillales</taxon>
        <taxon>Paenibacillaceae</taxon>
        <taxon>Paenibacillus</taxon>
    </lineage>
</organism>
<dbReference type="InterPro" id="IPR050640">
    <property type="entry name" value="Bact_2-comp_sensor_kinase"/>
</dbReference>
<evidence type="ECO:0000256" key="12">
    <source>
        <dbReference type="ARBA" id="ARBA00023012"/>
    </source>
</evidence>
<comment type="subcellular location">
    <subcellularLocation>
        <location evidence="2">Cell membrane</location>
        <topology evidence="2">Multi-pass membrane protein</topology>
    </subcellularLocation>
</comment>
<evidence type="ECO:0000256" key="6">
    <source>
        <dbReference type="ARBA" id="ARBA00022679"/>
    </source>
</evidence>
<dbReference type="Gene3D" id="3.30.565.10">
    <property type="entry name" value="Histidine kinase-like ATPase, C-terminal domain"/>
    <property type="match status" value="1"/>
</dbReference>
<dbReference type="InterPro" id="IPR036890">
    <property type="entry name" value="HATPase_C_sf"/>
</dbReference>
<dbReference type="InterPro" id="IPR003594">
    <property type="entry name" value="HATPase_dom"/>
</dbReference>
<dbReference type="PANTHER" id="PTHR34220">
    <property type="entry name" value="SENSOR HISTIDINE KINASE YPDA"/>
    <property type="match status" value="1"/>
</dbReference>
<name>A0A1B2E7C4_9BACL</name>
<feature type="transmembrane region" description="Helical" evidence="14">
    <location>
        <begin position="115"/>
        <end position="139"/>
    </location>
</feature>
<evidence type="ECO:0000256" key="5">
    <source>
        <dbReference type="ARBA" id="ARBA00022553"/>
    </source>
</evidence>
<evidence type="ECO:0000259" key="15">
    <source>
        <dbReference type="PROSITE" id="PS50109"/>
    </source>
</evidence>
<dbReference type="PRINTS" id="PR00344">
    <property type="entry name" value="BCTRLSENSOR"/>
</dbReference>
<feature type="domain" description="Histidine kinase" evidence="15">
    <location>
        <begin position="342"/>
        <end position="577"/>
    </location>
</feature>
<evidence type="ECO:0000256" key="7">
    <source>
        <dbReference type="ARBA" id="ARBA00022692"/>
    </source>
</evidence>
<keyword evidence="7 14" id="KW-0812">Transmembrane</keyword>
<proteinExistence type="predicted"/>
<dbReference type="SMART" id="SM00065">
    <property type="entry name" value="GAF"/>
    <property type="match status" value="1"/>
</dbReference>
<evidence type="ECO:0000256" key="13">
    <source>
        <dbReference type="ARBA" id="ARBA00023136"/>
    </source>
</evidence>
<dbReference type="GO" id="GO:0000155">
    <property type="term" value="F:phosphorelay sensor kinase activity"/>
    <property type="evidence" value="ECO:0007669"/>
    <property type="project" value="InterPro"/>
</dbReference>
<dbReference type="Gene3D" id="3.30.450.40">
    <property type="match status" value="1"/>
</dbReference>
<keyword evidence="10" id="KW-0067">ATP-binding</keyword>
<dbReference type="AlphaFoldDB" id="A0A1B2E7C4"/>
<reference evidence="16" key="1">
    <citation type="submission" date="2016-08" db="EMBL/GenBank/DDBJ databases">
        <title>Complete Genome Seqeunce of Paenibacillus sp. nov. IHBB 9852 from high altitute lake of Indian trans-Himalayas.</title>
        <authorList>
            <person name="Kiran S."/>
            <person name="Swarnkar M.K."/>
            <person name="Rana A."/>
            <person name="Tewari R."/>
            <person name="Gulati A."/>
        </authorList>
    </citation>
    <scope>NUCLEOTIDE SEQUENCE [LARGE SCALE GENOMIC DNA]</scope>
    <source>
        <strain evidence="16">IHBB 9852</strain>
    </source>
</reference>
<feature type="transmembrane region" description="Helical" evidence="14">
    <location>
        <begin position="83"/>
        <end position="103"/>
    </location>
</feature>
<evidence type="ECO:0000256" key="10">
    <source>
        <dbReference type="ARBA" id="ARBA00022840"/>
    </source>
</evidence>
<dbReference type="PANTHER" id="PTHR34220:SF7">
    <property type="entry name" value="SENSOR HISTIDINE KINASE YPDA"/>
    <property type="match status" value="1"/>
</dbReference>
<dbReference type="Pfam" id="PF07694">
    <property type="entry name" value="5TM-5TMR_LYT"/>
    <property type="match status" value="1"/>
</dbReference>
<evidence type="ECO:0000256" key="8">
    <source>
        <dbReference type="ARBA" id="ARBA00022741"/>
    </source>
</evidence>
<evidence type="ECO:0000256" key="1">
    <source>
        <dbReference type="ARBA" id="ARBA00000085"/>
    </source>
</evidence>